<accession>A0A0C9TEF3</accession>
<sequence length="106" mass="12381">MNDKILPSSRFTPKELLWGMKWMDRSLTDTPGETTKTDIDQHFALCDSLRAQGHTEVLKKTEIRKSLFDDKIHPVIYKEGDMVQVYESKLDSSRDREQAFTEMVFP</sequence>
<protein>
    <submittedName>
        <fullName evidence="1">Uncharacterized protein</fullName>
    </submittedName>
</protein>
<dbReference type="Proteomes" id="UP000054279">
    <property type="component" value="Unassembled WGS sequence"/>
</dbReference>
<dbReference type="OrthoDB" id="3237746at2759"/>
<dbReference type="EMBL" id="KN837328">
    <property type="protein sequence ID" value="KIJ27673.1"/>
    <property type="molecule type" value="Genomic_DNA"/>
</dbReference>
<proteinExistence type="predicted"/>
<dbReference type="HOGENOM" id="CLU_2224862_0_0_1"/>
<dbReference type="AlphaFoldDB" id="A0A0C9TEF3"/>
<organism evidence="1 2">
    <name type="scientific">Sphaerobolus stellatus (strain SS14)</name>
    <dbReference type="NCBI Taxonomy" id="990650"/>
    <lineage>
        <taxon>Eukaryota</taxon>
        <taxon>Fungi</taxon>
        <taxon>Dikarya</taxon>
        <taxon>Basidiomycota</taxon>
        <taxon>Agaricomycotina</taxon>
        <taxon>Agaricomycetes</taxon>
        <taxon>Phallomycetidae</taxon>
        <taxon>Geastrales</taxon>
        <taxon>Sphaerobolaceae</taxon>
        <taxon>Sphaerobolus</taxon>
    </lineage>
</organism>
<keyword evidence="2" id="KW-1185">Reference proteome</keyword>
<reference evidence="1 2" key="1">
    <citation type="submission" date="2014-06" db="EMBL/GenBank/DDBJ databases">
        <title>Evolutionary Origins and Diversification of the Mycorrhizal Mutualists.</title>
        <authorList>
            <consortium name="DOE Joint Genome Institute"/>
            <consortium name="Mycorrhizal Genomics Consortium"/>
            <person name="Kohler A."/>
            <person name="Kuo A."/>
            <person name="Nagy L.G."/>
            <person name="Floudas D."/>
            <person name="Copeland A."/>
            <person name="Barry K.W."/>
            <person name="Cichocki N."/>
            <person name="Veneault-Fourrey C."/>
            <person name="LaButti K."/>
            <person name="Lindquist E.A."/>
            <person name="Lipzen A."/>
            <person name="Lundell T."/>
            <person name="Morin E."/>
            <person name="Murat C."/>
            <person name="Riley R."/>
            <person name="Ohm R."/>
            <person name="Sun H."/>
            <person name="Tunlid A."/>
            <person name="Henrissat B."/>
            <person name="Grigoriev I.V."/>
            <person name="Hibbett D.S."/>
            <person name="Martin F."/>
        </authorList>
    </citation>
    <scope>NUCLEOTIDE SEQUENCE [LARGE SCALE GENOMIC DNA]</scope>
    <source>
        <strain evidence="1 2">SS14</strain>
    </source>
</reference>
<name>A0A0C9TEF3_SPHS4</name>
<evidence type="ECO:0000313" key="2">
    <source>
        <dbReference type="Proteomes" id="UP000054279"/>
    </source>
</evidence>
<gene>
    <name evidence="1" type="ORF">M422DRAFT_54945</name>
</gene>
<evidence type="ECO:0000313" key="1">
    <source>
        <dbReference type="EMBL" id="KIJ27673.1"/>
    </source>
</evidence>